<dbReference type="GeneID" id="54351389"/>
<dbReference type="InterPro" id="IPR038883">
    <property type="entry name" value="AN11006-like"/>
</dbReference>
<proteinExistence type="predicted"/>
<dbReference type="EMBL" id="ML978989">
    <property type="protein sequence ID" value="KAF1924922.1"/>
    <property type="molecule type" value="Genomic_DNA"/>
</dbReference>
<dbReference type="Proteomes" id="UP000800082">
    <property type="component" value="Unassembled WGS sequence"/>
</dbReference>
<protein>
    <submittedName>
        <fullName evidence="1">Uncharacterized protein</fullName>
    </submittedName>
</protein>
<gene>
    <name evidence="1" type="ORF">M421DRAFT_424337</name>
</gene>
<evidence type="ECO:0000313" key="1">
    <source>
        <dbReference type="EMBL" id="KAF1924922.1"/>
    </source>
</evidence>
<accession>A0A6A5RB97</accession>
<dbReference type="OrthoDB" id="5229512at2759"/>
<dbReference type="PANTHER" id="PTHR42085">
    <property type="entry name" value="F-BOX DOMAIN-CONTAINING PROTEIN"/>
    <property type="match status" value="1"/>
</dbReference>
<reference evidence="1" key="1">
    <citation type="journal article" date="2020" name="Stud. Mycol.">
        <title>101 Dothideomycetes genomes: a test case for predicting lifestyles and emergence of pathogens.</title>
        <authorList>
            <person name="Haridas S."/>
            <person name="Albert R."/>
            <person name="Binder M."/>
            <person name="Bloem J."/>
            <person name="Labutti K."/>
            <person name="Salamov A."/>
            <person name="Andreopoulos B."/>
            <person name="Baker S."/>
            <person name="Barry K."/>
            <person name="Bills G."/>
            <person name="Bluhm B."/>
            <person name="Cannon C."/>
            <person name="Castanera R."/>
            <person name="Culley D."/>
            <person name="Daum C."/>
            <person name="Ezra D."/>
            <person name="Gonzalez J."/>
            <person name="Henrissat B."/>
            <person name="Kuo A."/>
            <person name="Liang C."/>
            <person name="Lipzen A."/>
            <person name="Lutzoni F."/>
            <person name="Magnuson J."/>
            <person name="Mondo S."/>
            <person name="Nolan M."/>
            <person name="Ohm R."/>
            <person name="Pangilinan J."/>
            <person name="Park H.-J."/>
            <person name="Ramirez L."/>
            <person name="Alfaro M."/>
            <person name="Sun H."/>
            <person name="Tritt A."/>
            <person name="Yoshinaga Y."/>
            <person name="Zwiers L.-H."/>
            <person name="Turgeon B."/>
            <person name="Goodwin S."/>
            <person name="Spatafora J."/>
            <person name="Crous P."/>
            <person name="Grigoriev I."/>
        </authorList>
    </citation>
    <scope>NUCLEOTIDE SEQUENCE</scope>
    <source>
        <strain evidence="1">CBS 183.55</strain>
    </source>
</reference>
<name>A0A6A5RB97_9PLEO</name>
<evidence type="ECO:0000313" key="2">
    <source>
        <dbReference type="Proteomes" id="UP000800082"/>
    </source>
</evidence>
<organism evidence="1 2">
    <name type="scientific">Didymella exigua CBS 183.55</name>
    <dbReference type="NCBI Taxonomy" id="1150837"/>
    <lineage>
        <taxon>Eukaryota</taxon>
        <taxon>Fungi</taxon>
        <taxon>Dikarya</taxon>
        <taxon>Ascomycota</taxon>
        <taxon>Pezizomycotina</taxon>
        <taxon>Dothideomycetes</taxon>
        <taxon>Pleosporomycetidae</taxon>
        <taxon>Pleosporales</taxon>
        <taxon>Pleosporineae</taxon>
        <taxon>Didymellaceae</taxon>
        <taxon>Didymella</taxon>
    </lineage>
</organism>
<sequence length="445" mass="49840">MSALSMQPFRFLDLPGELRNNIYDLLLCSWDDEPEYEPRFVGGLRKRSASYDALALLRTNKQIHEEAFDDMMKRNQFVRVTCRGLNANTLFLGDEMIAAVTTDARKARQFPGYMMHFTLSKPALSSGPLDFSENEIMMLRSDLPSLCRQLDIESAMSSVNATASEHLSIHATVSFDPSHAEVFTPAIQQHLLEPIAAHLRGIADLSISGPVSTQLAQAVKSRVAQPRWTDPKATLDSIHTGTDVGKRQWQNHDYYTAAESWAYSMRTLERMRHSSSWLSLKASGGTDFVNATADLYFTLNLLRATFLQVDIAGEQTSRALVTRNGEMSLLYLWKCETASARFAQHADATWTPSNEQASKMLYRQARCERLMRRSANVVRAVTLIEQAATLAPNDTSIRDEKDAIGNWQAEVEEVQRAGQQVEVPEAAQRAGWWSLIRSAASELAS</sequence>
<dbReference type="PANTHER" id="PTHR42085:SF2">
    <property type="entry name" value="F-BOX DOMAIN-CONTAINING PROTEIN"/>
    <property type="match status" value="1"/>
</dbReference>
<dbReference type="AlphaFoldDB" id="A0A6A5RB97"/>
<keyword evidence="2" id="KW-1185">Reference proteome</keyword>
<dbReference type="RefSeq" id="XP_033445174.1">
    <property type="nucleotide sequence ID" value="XM_033593721.1"/>
</dbReference>